<evidence type="ECO:0008006" key="3">
    <source>
        <dbReference type="Google" id="ProtNLM"/>
    </source>
</evidence>
<gene>
    <name evidence="1" type="ORF">VE96_C0008G0013</name>
</gene>
<comment type="caution">
    <text evidence="1">The sequence shown here is derived from an EMBL/GenBank/DDBJ whole genome shotgun (WGS) entry which is preliminary data.</text>
</comment>
<accession>A0A0G1K938</accession>
<reference evidence="1 2" key="1">
    <citation type="journal article" date="2015" name="Nature">
        <title>rRNA introns, odd ribosomes, and small enigmatic genomes across a large radiation of phyla.</title>
        <authorList>
            <person name="Brown C.T."/>
            <person name="Hug L.A."/>
            <person name="Thomas B.C."/>
            <person name="Sharon I."/>
            <person name="Castelle C.J."/>
            <person name="Singh A."/>
            <person name="Wilkins M.J."/>
            <person name="Williams K.H."/>
            <person name="Banfield J.F."/>
        </authorList>
    </citation>
    <scope>NUCLEOTIDE SEQUENCE [LARGE SCALE GENOMIC DNA]</scope>
</reference>
<sequence length="72" mass="8411">MNNIVGFKEFRENSEHYIKQIKKGKSFTVVRRSMPIFKASSPDEDDSMWETVIDFTKIRKGGVPAKEILKYL</sequence>
<organism evidence="1 2">
    <name type="scientific">candidate division Kazan bacterium GW2011_GWA1_44_22</name>
    <dbReference type="NCBI Taxonomy" id="1620410"/>
    <lineage>
        <taxon>Bacteria</taxon>
        <taxon>Bacteria division Kazan-3B-28</taxon>
    </lineage>
</organism>
<dbReference type="Proteomes" id="UP000034752">
    <property type="component" value="Unassembled WGS sequence"/>
</dbReference>
<dbReference type="EMBL" id="LCIJ01000008">
    <property type="protein sequence ID" value="KKT52762.1"/>
    <property type="molecule type" value="Genomic_DNA"/>
</dbReference>
<protein>
    <recommendedName>
        <fullName evidence="3">Antitoxin</fullName>
    </recommendedName>
</protein>
<name>A0A0G1K938_UNCK3</name>
<evidence type="ECO:0000313" key="1">
    <source>
        <dbReference type="EMBL" id="KKT52762.1"/>
    </source>
</evidence>
<proteinExistence type="predicted"/>
<evidence type="ECO:0000313" key="2">
    <source>
        <dbReference type="Proteomes" id="UP000034752"/>
    </source>
</evidence>
<dbReference type="AlphaFoldDB" id="A0A0G1K938"/>